<evidence type="ECO:0000313" key="9">
    <source>
        <dbReference type="Proteomes" id="UP001597419"/>
    </source>
</evidence>
<evidence type="ECO:0000256" key="6">
    <source>
        <dbReference type="ARBA" id="ARBA00023002"/>
    </source>
</evidence>
<sequence>MGDGRRIDHDVIVIGAGFAGLHMLAELRKSGFSCHGFETGDGVGGTWYWNRYPGARCDIESLDYCYLHDPELHRDWRWSERFAGQPEILRYAEHFAERAGVLPFISFGTKIVAATFDEPSSTWLVRTEQGGEARCRFLVTAVGCMSAAQVPDLPGLARFRGERFHTGRWPREPAGLADRRVGVLGTGSSGIQVIPRLAEQAAELVVFQRTANFSVPARNRPLTGAELAGEPAKYGERVELASTTRFGHVVAGTGQSIVETEPAEREAALERRWATGGTGIVATFTDTGRDLTANALLADFFRDKIRKTVADAGTAERLVPRGHPIGTKRLCVDDGYYETFNRDHVRLVDLRDEPIAEITENGLRTTRRHYPLDVLVFATGYDAFTGALTRMDVTGRDGARLAEEWADGPRTYLGLAVAGFPNLFTITGPGSTMVLSNMLRAIEHHVAWIRDLLVRLRSAGVGTAEAGRAAQEDWAERVAEAAGRTLYHHADSYYLGANIAGKARVFMPYAGGLDVYRRVCDSVAQEGYHGFRLSHVDTRDAVTQ</sequence>
<organism evidence="8 9">
    <name type="scientific">Amycolatopsis samaneae</name>
    <dbReference type="NCBI Taxonomy" id="664691"/>
    <lineage>
        <taxon>Bacteria</taxon>
        <taxon>Bacillati</taxon>
        <taxon>Actinomycetota</taxon>
        <taxon>Actinomycetes</taxon>
        <taxon>Pseudonocardiales</taxon>
        <taxon>Pseudonocardiaceae</taxon>
        <taxon>Amycolatopsis</taxon>
    </lineage>
</organism>
<keyword evidence="6 8" id="KW-0560">Oxidoreductase</keyword>
<evidence type="ECO:0000256" key="3">
    <source>
        <dbReference type="ARBA" id="ARBA00022630"/>
    </source>
</evidence>
<dbReference type="Pfam" id="PF00743">
    <property type="entry name" value="FMO-like"/>
    <property type="match status" value="1"/>
</dbReference>
<dbReference type="SUPFAM" id="SSF51905">
    <property type="entry name" value="FAD/NAD(P)-binding domain"/>
    <property type="match status" value="2"/>
</dbReference>
<name>A0ABW5GBN7_9PSEU</name>
<dbReference type="Proteomes" id="UP001597419">
    <property type="component" value="Unassembled WGS sequence"/>
</dbReference>
<dbReference type="InterPro" id="IPR050775">
    <property type="entry name" value="FAD-binding_Monooxygenases"/>
</dbReference>
<dbReference type="PANTHER" id="PTHR43098">
    <property type="entry name" value="L-ORNITHINE N(5)-MONOOXYGENASE-RELATED"/>
    <property type="match status" value="1"/>
</dbReference>
<comment type="caution">
    <text evidence="8">The sequence shown here is derived from an EMBL/GenBank/DDBJ whole genome shotgun (WGS) entry which is preliminary data.</text>
</comment>
<dbReference type="PANTHER" id="PTHR43098:SF3">
    <property type="entry name" value="L-ORNITHINE N(5)-MONOOXYGENASE-RELATED"/>
    <property type="match status" value="1"/>
</dbReference>
<keyword evidence="4" id="KW-0274">FAD</keyword>
<dbReference type="EC" id="1.14.13.-" evidence="8"/>
<keyword evidence="7 8" id="KW-0503">Monooxygenase</keyword>
<dbReference type="GO" id="GO:0004497">
    <property type="term" value="F:monooxygenase activity"/>
    <property type="evidence" value="ECO:0007669"/>
    <property type="project" value="UniProtKB-KW"/>
</dbReference>
<evidence type="ECO:0000256" key="2">
    <source>
        <dbReference type="ARBA" id="ARBA00010139"/>
    </source>
</evidence>
<keyword evidence="3" id="KW-0285">Flavoprotein</keyword>
<protein>
    <submittedName>
        <fullName evidence="8">Flavin-containing monooxygenase</fullName>
        <ecNumber evidence="8">1.14.13.-</ecNumber>
    </submittedName>
</protein>
<evidence type="ECO:0000256" key="5">
    <source>
        <dbReference type="ARBA" id="ARBA00022857"/>
    </source>
</evidence>
<evidence type="ECO:0000313" key="8">
    <source>
        <dbReference type="EMBL" id="MFD2458917.1"/>
    </source>
</evidence>
<comment type="similarity">
    <text evidence="2">Belongs to the FAD-binding monooxygenase family.</text>
</comment>
<dbReference type="InterPro" id="IPR020946">
    <property type="entry name" value="Flavin_mOase-like"/>
</dbReference>
<dbReference type="Gene3D" id="3.50.50.60">
    <property type="entry name" value="FAD/NAD(P)-binding domain"/>
    <property type="match status" value="2"/>
</dbReference>
<keyword evidence="9" id="KW-1185">Reference proteome</keyword>
<evidence type="ECO:0000256" key="7">
    <source>
        <dbReference type="ARBA" id="ARBA00023033"/>
    </source>
</evidence>
<comment type="cofactor">
    <cofactor evidence="1">
        <name>FAD</name>
        <dbReference type="ChEBI" id="CHEBI:57692"/>
    </cofactor>
</comment>
<dbReference type="RefSeq" id="WP_345387108.1">
    <property type="nucleotide sequence ID" value="NZ_BAABHG010000002.1"/>
</dbReference>
<gene>
    <name evidence="8" type="ORF">ACFSYJ_09900</name>
</gene>
<proteinExistence type="inferred from homology"/>
<keyword evidence="5" id="KW-0521">NADP</keyword>
<accession>A0ABW5GBN7</accession>
<dbReference type="InterPro" id="IPR036188">
    <property type="entry name" value="FAD/NAD-bd_sf"/>
</dbReference>
<evidence type="ECO:0000256" key="4">
    <source>
        <dbReference type="ARBA" id="ARBA00022827"/>
    </source>
</evidence>
<dbReference type="EMBL" id="JBHUKU010000004">
    <property type="protein sequence ID" value="MFD2458917.1"/>
    <property type="molecule type" value="Genomic_DNA"/>
</dbReference>
<evidence type="ECO:0000256" key="1">
    <source>
        <dbReference type="ARBA" id="ARBA00001974"/>
    </source>
</evidence>
<reference evidence="9" key="1">
    <citation type="journal article" date="2019" name="Int. J. Syst. Evol. Microbiol.">
        <title>The Global Catalogue of Microorganisms (GCM) 10K type strain sequencing project: providing services to taxonomists for standard genome sequencing and annotation.</title>
        <authorList>
            <consortium name="The Broad Institute Genomics Platform"/>
            <consortium name="The Broad Institute Genome Sequencing Center for Infectious Disease"/>
            <person name="Wu L."/>
            <person name="Ma J."/>
        </authorList>
    </citation>
    <scope>NUCLEOTIDE SEQUENCE [LARGE SCALE GENOMIC DNA]</scope>
    <source>
        <strain evidence="9">CGMCC 4.7643</strain>
    </source>
</reference>